<feature type="compositionally biased region" description="Basic and acidic residues" evidence="5">
    <location>
        <begin position="653"/>
        <end position="666"/>
    </location>
</feature>
<keyword evidence="4" id="KW-0539">Nucleus</keyword>
<feature type="region of interest" description="Disordered" evidence="5">
    <location>
        <begin position="60"/>
        <end position="152"/>
    </location>
</feature>
<dbReference type="InterPro" id="IPR039754">
    <property type="entry name" value="Esf1"/>
</dbReference>
<evidence type="ECO:0000256" key="4">
    <source>
        <dbReference type="ARBA" id="ARBA00023242"/>
    </source>
</evidence>
<feature type="compositionally biased region" description="Basic and acidic residues" evidence="5">
    <location>
        <begin position="11"/>
        <end position="24"/>
    </location>
</feature>
<dbReference type="AlphaFoldDB" id="A0AAE0WUR8"/>
<feature type="compositionally biased region" description="Basic and acidic residues" evidence="5">
    <location>
        <begin position="545"/>
        <end position="566"/>
    </location>
</feature>
<dbReference type="PANTHER" id="PTHR12202">
    <property type="entry name" value="ESF1 HOMOLOG"/>
    <property type="match status" value="1"/>
</dbReference>
<feature type="region of interest" description="Disordered" evidence="5">
    <location>
        <begin position="185"/>
        <end position="248"/>
    </location>
</feature>
<feature type="compositionally biased region" description="Acidic residues" evidence="5">
    <location>
        <begin position="117"/>
        <end position="134"/>
    </location>
</feature>
<dbReference type="InterPro" id="IPR056750">
    <property type="entry name" value="RRM_ESF1"/>
</dbReference>
<keyword evidence="9" id="KW-1185">Reference proteome</keyword>
<dbReference type="Proteomes" id="UP001274830">
    <property type="component" value="Unassembled WGS sequence"/>
</dbReference>
<evidence type="ECO:0000256" key="3">
    <source>
        <dbReference type="ARBA" id="ARBA00023054"/>
    </source>
</evidence>
<feature type="compositionally biased region" description="Acidic residues" evidence="5">
    <location>
        <begin position="514"/>
        <end position="523"/>
    </location>
</feature>
<feature type="domain" description="NUC153" evidence="6">
    <location>
        <begin position="631"/>
        <end position="659"/>
    </location>
</feature>
<comment type="caution">
    <text evidence="8">The sequence shown here is derived from an EMBL/GenBank/DDBJ whole genome shotgun (WGS) entry which is preliminary data.</text>
</comment>
<evidence type="ECO:0000256" key="1">
    <source>
        <dbReference type="ARBA" id="ARBA00004604"/>
    </source>
</evidence>
<feature type="compositionally biased region" description="Acidic residues" evidence="5">
    <location>
        <begin position="219"/>
        <end position="244"/>
    </location>
</feature>
<feature type="region of interest" description="Disordered" evidence="5">
    <location>
        <begin position="380"/>
        <end position="566"/>
    </location>
</feature>
<evidence type="ECO:0000256" key="2">
    <source>
        <dbReference type="ARBA" id="ARBA00009087"/>
    </source>
</evidence>
<evidence type="ECO:0000259" key="6">
    <source>
        <dbReference type="Pfam" id="PF08159"/>
    </source>
</evidence>
<evidence type="ECO:0000256" key="5">
    <source>
        <dbReference type="SAM" id="MobiDB-lite"/>
    </source>
</evidence>
<proteinExistence type="inferred from homology"/>
<sequence length="720" mass="80654">MADPRFAALSKDAKYRLPGKKEARTTVDPRFSSLFSDKSFRRKATVDRYGRKVKADEGRKDLERLYRLDKEEKPGRKGKEVKREVVGSDEESSEEAEVEEGAAAKRDPAREGGFSQSEEESEEDDEGSEEEAELAGETAGQEQTEDIPDGEVSRRIAAVNLDWDNLRASDIWAVASSFVPASGRIQRVSVYPSEFGRERLEREELEGPPKEIFATSKDAEDDDDAEEEEEEDPEDESEDDGDEDERIKRDLLKEQADDGSEFNTAALRQYQLERLRYYYAVIECDNKSTAKHLYDSMDGREYLTTANFFDLRFIPDSTSFDSDKPRDECTTLPTGYKPNEFRTEALTHSKVRLTWDDDDTTRKEVQKRAFSRAELDENDLQAYIGSEESDADSTTSRKSAAEDRKARKAAEKRKVMREKLGLGADSAATSTKGSKAEPVGEMTVTFSSGLGKKKSEGKEGVFLNGPQDEESTRIRYIRKEKERKAKRKERAKGRGGEADSDAKEAAPGASNNDAVDDEAEDAGFNDPFFNDPATAAAAEKKARKAERLAKREAKAAKEAEEAGKRKELELLMAGDTAGDAVRHFDMREIEKVEKKKGKKKVVKKGKKGKEEENVEGDVGGETEAFKLDAQDPRFGALFESHEFAIDPSNPRFKGTEGMKGLLEEGRRRKRDRGNEEVDVEDDERMVEKSLKVAKKGKEGGELGGLVARLREGKKDKGKRS</sequence>
<dbReference type="InterPro" id="IPR012580">
    <property type="entry name" value="NUC153"/>
</dbReference>
<dbReference type="PANTHER" id="PTHR12202:SF0">
    <property type="entry name" value="ESF1 HOMOLOG"/>
    <property type="match status" value="1"/>
</dbReference>
<reference evidence="8" key="1">
    <citation type="submission" date="2023-07" db="EMBL/GenBank/DDBJ databases">
        <title>Black Yeasts Isolated from many extreme environments.</title>
        <authorList>
            <person name="Coleine C."/>
            <person name="Stajich J.E."/>
            <person name="Selbmann L."/>
        </authorList>
    </citation>
    <scope>NUCLEOTIDE SEQUENCE</scope>
    <source>
        <strain evidence="8">CCFEE 5485</strain>
    </source>
</reference>
<dbReference type="EMBL" id="JAUTXT010000005">
    <property type="protein sequence ID" value="KAK3678163.1"/>
    <property type="molecule type" value="Genomic_DNA"/>
</dbReference>
<feature type="domain" description="ESF1 RRM" evidence="7">
    <location>
        <begin position="154"/>
        <end position="330"/>
    </location>
</feature>
<feature type="region of interest" description="Disordered" evidence="5">
    <location>
        <begin position="1"/>
        <end position="24"/>
    </location>
</feature>
<name>A0AAE0WUR8_9PEZI</name>
<feature type="region of interest" description="Disordered" evidence="5">
    <location>
        <begin position="592"/>
        <end position="625"/>
    </location>
</feature>
<feature type="compositionally biased region" description="Acidic residues" evidence="5">
    <location>
        <begin position="87"/>
        <end position="100"/>
    </location>
</feature>
<dbReference type="GO" id="GO:0003723">
    <property type="term" value="F:RNA binding"/>
    <property type="evidence" value="ECO:0007669"/>
    <property type="project" value="TreeGrafter"/>
</dbReference>
<dbReference type="GO" id="GO:0006364">
    <property type="term" value="P:rRNA processing"/>
    <property type="evidence" value="ECO:0007669"/>
    <property type="project" value="InterPro"/>
</dbReference>
<organism evidence="8 9">
    <name type="scientific">Recurvomyces mirabilis</name>
    <dbReference type="NCBI Taxonomy" id="574656"/>
    <lineage>
        <taxon>Eukaryota</taxon>
        <taxon>Fungi</taxon>
        <taxon>Dikarya</taxon>
        <taxon>Ascomycota</taxon>
        <taxon>Pezizomycotina</taxon>
        <taxon>Dothideomycetes</taxon>
        <taxon>Dothideomycetidae</taxon>
        <taxon>Mycosphaerellales</taxon>
        <taxon>Teratosphaeriaceae</taxon>
        <taxon>Recurvomyces</taxon>
    </lineage>
</organism>
<feature type="compositionally biased region" description="Basic and acidic residues" evidence="5">
    <location>
        <begin position="492"/>
        <end position="504"/>
    </location>
</feature>
<feature type="compositionally biased region" description="Basic residues" evidence="5">
    <location>
        <begin position="594"/>
        <end position="607"/>
    </location>
</feature>
<feature type="compositionally biased region" description="Basic and acidic residues" evidence="5">
    <location>
        <begin position="685"/>
        <end position="700"/>
    </location>
</feature>
<feature type="compositionally biased region" description="Basic and acidic residues" evidence="5">
    <location>
        <begin position="470"/>
        <end position="483"/>
    </location>
</feature>
<dbReference type="Pfam" id="PF25121">
    <property type="entry name" value="RRM_ESF1"/>
    <property type="match status" value="1"/>
</dbReference>
<evidence type="ECO:0000313" key="9">
    <source>
        <dbReference type="Proteomes" id="UP001274830"/>
    </source>
</evidence>
<feature type="compositionally biased region" description="Basic and acidic residues" evidence="5">
    <location>
        <begin position="399"/>
        <end position="420"/>
    </location>
</feature>
<dbReference type="GO" id="GO:0005730">
    <property type="term" value="C:nucleolus"/>
    <property type="evidence" value="ECO:0007669"/>
    <property type="project" value="UniProtKB-SubCell"/>
</dbReference>
<dbReference type="Pfam" id="PF08159">
    <property type="entry name" value="NUC153"/>
    <property type="match status" value="1"/>
</dbReference>
<comment type="similarity">
    <text evidence="2">Belongs to the ESF1 family.</text>
</comment>
<feature type="region of interest" description="Disordered" evidence="5">
    <location>
        <begin position="645"/>
        <end position="720"/>
    </location>
</feature>
<feature type="compositionally biased region" description="Basic and acidic residues" evidence="5">
    <location>
        <begin position="195"/>
        <end position="209"/>
    </location>
</feature>
<accession>A0AAE0WUR8</accession>
<keyword evidence="3" id="KW-0175">Coiled coil</keyword>
<protein>
    <submittedName>
        <fullName evidence="8">Pre-rRNA-processing protein esf1</fullName>
    </submittedName>
</protein>
<evidence type="ECO:0000259" key="7">
    <source>
        <dbReference type="Pfam" id="PF25121"/>
    </source>
</evidence>
<gene>
    <name evidence="8" type="primary">ESF1</name>
    <name evidence="8" type="ORF">LTR78_002259</name>
</gene>
<feature type="compositionally biased region" description="Basic and acidic residues" evidence="5">
    <location>
        <begin position="60"/>
        <end position="86"/>
    </location>
</feature>
<comment type="subcellular location">
    <subcellularLocation>
        <location evidence="1">Nucleus</location>
        <location evidence="1">Nucleolus</location>
    </subcellularLocation>
</comment>
<evidence type="ECO:0000313" key="8">
    <source>
        <dbReference type="EMBL" id="KAK3678163.1"/>
    </source>
</evidence>